<dbReference type="AlphaFoldDB" id="B1BTY4"/>
<organism evidence="2 3">
    <name type="scientific">Clostridium perfringens E str. JGS1987</name>
    <dbReference type="NCBI Taxonomy" id="451755"/>
    <lineage>
        <taxon>Bacteria</taxon>
        <taxon>Bacillati</taxon>
        <taxon>Bacillota</taxon>
        <taxon>Clostridia</taxon>
        <taxon>Eubacteriales</taxon>
        <taxon>Clostridiaceae</taxon>
        <taxon>Clostridium</taxon>
    </lineage>
</organism>
<sequence>MYDYSDLLNPVNPLSPFNPSNPANPIYQDLYGDDTDLEEHKNQREENSGQTHQEIKMDHALTNFSVVVLKSMMGIMFLLFVSIIICTVVKWIRRRS</sequence>
<dbReference type="EMBL" id="ABDW01000017">
    <property type="protein sequence ID" value="EDT14825.1"/>
    <property type="molecule type" value="Genomic_DNA"/>
</dbReference>
<keyword evidence="1" id="KW-0812">Transmembrane</keyword>
<gene>
    <name evidence="2" type="ORF">AC3_0209</name>
</gene>
<dbReference type="Proteomes" id="UP000005337">
    <property type="component" value="Unassembled WGS sequence"/>
</dbReference>
<evidence type="ECO:0000313" key="2">
    <source>
        <dbReference type="EMBL" id="EDT14825.1"/>
    </source>
</evidence>
<name>B1BTY4_CLOPF</name>
<dbReference type="RefSeq" id="WP_003464004.1">
    <property type="nucleotide sequence ID" value="NZ_ABDW01000017.1"/>
</dbReference>
<protein>
    <submittedName>
        <fullName evidence="2">Uncharacterized protein</fullName>
    </submittedName>
</protein>
<proteinExistence type="predicted"/>
<accession>B1BTY4</accession>
<keyword evidence="1" id="KW-0472">Membrane</keyword>
<reference evidence="2 3" key="1">
    <citation type="submission" date="2007-07" db="EMBL/GenBank/DDBJ databases">
        <title>Annotation of Clostridium perfringens E str. JGS1987.</title>
        <authorList>
            <person name="Paulsen I."/>
            <person name="Sebastian Y."/>
        </authorList>
    </citation>
    <scope>NUCLEOTIDE SEQUENCE [LARGE SCALE GENOMIC DNA]</scope>
    <source>
        <strain evidence="3">E str. JGS1987</strain>
    </source>
</reference>
<comment type="caution">
    <text evidence="2">The sequence shown here is derived from an EMBL/GenBank/DDBJ whole genome shotgun (WGS) entry which is preliminary data.</text>
</comment>
<keyword evidence="1" id="KW-1133">Transmembrane helix</keyword>
<feature type="transmembrane region" description="Helical" evidence="1">
    <location>
        <begin position="72"/>
        <end position="92"/>
    </location>
</feature>
<evidence type="ECO:0000256" key="1">
    <source>
        <dbReference type="SAM" id="Phobius"/>
    </source>
</evidence>
<evidence type="ECO:0000313" key="3">
    <source>
        <dbReference type="Proteomes" id="UP000005337"/>
    </source>
</evidence>